<dbReference type="VEuPathDB" id="ToxoDB:ETH2_1028900"/>
<dbReference type="Gene3D" id="1.10.287.370">
    <property type="match status" value="1"/>
</dbReference>
<protein>
    <recommendedName>
        <fullName evidence="2">Prefoldin subunit 5</fullName>
    </recommendedName>
</protein>
<dbReference type="SUPFAM" id="SSF46579">
    <property type="entry name" value="Prefoldin"/>
    <property type="match status" value="1"/>
</dbReference>
<dbReference type="InterPro" id="IPR009053">
    <property type="entry name" value="Prefoldin"/>
</dbReference>
<proteinExistence type="evidence at transcript level"/>
<dbReference type="Pfam" id="PF02996">
    <property type="entry name" value="Prefoldin"/>
    <property type="match status" value="1"/>
</dbReference>
<name>H9B9K4_EIMTE</name>
<sequence>MRAPQEEINALVQQTEKILDSVLCEQLRKVQQKQETILKEILEVEFLRDHIPLLRLQQQHMLKEQQRLDAALQRMQIRPPTPQLLPQQQQQQRKQQQQQPVEPFPLKCLADVGSHCYLPAVMNDASRLLVSVGFNFYVEMDLNTAEAFLKKKKEVLKGKYELWSRKSAQLKTQIRVLTETIAAVTEQPTLEELL</sequence>
<accession>H9B9K4</accession>
<organism evidence="1">
    <name type="scientific">Eimeria tenella</name>
    <name type="common">Coccidian parasite</name>
    <dbReference type="NCBI Taxonomy" id="5802"/>
    <lineage>
        <taxon>Eukaryota</taxon>
        <taxon>Sar</taxon>
        <taxon>Alveolata</taxon>
        <taxon>Apicomplexa</taxon>
        <taxon>Conoidasida</taxon>
        <taxon>Coccidia</taxon>
        <taxon>Eucoccidiorida</taxon>
        <taxon>Eimeriorina</taxon>
        <taxon>Eimeriidae</taxon>
        <taxon>Eimeria</taxon>
    </lineage>
</organism>
<dbReference type="AlphaFoldDB" id="H9B9K4"/>
<dbReference type="EMBL" id="JN987441">
    <property type="protein sequence ID" value="AET50664.1"/>
    <property type="molecule type" value="mRNA"/>
</dbReference>
<dbReference type="InterPro" id="IPR004127">
    <property type="entry name" value="Prefoldin_subunit_alpha"/>
</dbReference>
<reference evidence="1" key="1">
    <citation type="journal article" date="2012" name="BMC Genomics">
        <title>Characterisation of full-length cDNA sequences provides insights into the Eimeria tenella transcriptome.</title>
        <authorList>
            <person name="Amiruddin N."/>
            <person name="Lee X.W."/>
            <person name="Blake D.P."/>
            <person name="Suzuki Y."/>
            <person name="Tay Y.L."/>
            <person name="Lim L.S."/>
            <person name="Tomley F.M."/>
            <person name="Watanabe J."/>
            <person name="Sugimoto C."/>
            <person name="Wan K.L."/>
        </authorList>
    </citation>
    <scope>NUCLEOTIDE SEQUENCE</scope>
    <source>
        <strain evidence="1">Houghton</strain>
    </source>
</reference>
<evidence type="ECO:0008006" key="2">
    <source>
        <dbReference type="Google" id="ProtNLM"/>
    </source>
</evidence>
<evidence type="ECO:0000313" key="1">
    <source>
        <dbReference type="EMBL" id="AET50664.1"/>
    </source>
</evidence>